<keyword evidence="1" id="KW-0812">Transmembrane</keyword>
<dbReference type="AlphaFoldDB" id="A0A1J5HMR3"/>
<organism evidence="3 4">
    <name type="scientific">Candidatus Roizmanbacteria bacterium CG2_30_33_16</name>
    <dbReference type="NCBI Taxonomy" id="1805340"/>
    <lineage>
        <taxon>Bacteria</taxon>
        <taxon>Candidatus Roizmaniibacteriota</taxon>
    </lineage>
</organism>
<feature type="transmembrane region" description="Helical" evidence="1">
    <location>
        <begin position="100"/>
        <end position="118"/>
    </location>
</feature>
<evidence type="ECO:0000259" key="2">
    <source>
        <dbReference type="Pfam" id="PF04892"/>
    </source>
</evidence>
<gene>
    <name evidence="3" type="ORF">AUK04_05100</name>
</gene>
<evidence type="ECO:0000313" key="4">
    <source>
        <dbReference type="Proteomes" id="UP000183758"/>
    </source>
</evidence>
<feature type="transmembrane region" description="Helical" evidence="1">
    <location>
        <begin position="73"/>
        <end position="94"/>
    </location>
</feature>
<dbReference type="EMBL" id="MNZM01000122">
    <property type="protein sequence ID" value="OIP82175.1"/>
    <property type="molecule type" value="Genomic_DNA"/>
</dbReference>
<evidence type="ECO:0000313" key="3">
    <source>
        <dbReference type="EMBL" id="OIP82175.1"/>
    </source>
</evidence>
<comment type="caution">
    <text evidence="3">The sequence shown here is derived from an EMBL/GenBank/DDBJ whole genome shotgun (WGS) entry which is preliminary data.</text>
</comment>
<reference evidence="3 4" key="1">
    <citation type="journal article" date="2016" name="Environ. Microbiol.">
        <title>Genomic resolution of a cold subsurface aquifer community provides metabolic insights for novel microbes adapted to high CO concentrations.</title>
        <authorList>
            <person name="Probst A.J."/>
            <person name="Castelle C.J."/>
            <person name="Singh A."/>
            <person name="Brown C.T."/>
            <person name="Anantharaman K."/>
            <person name="Sharon I."/>
            <person name="Hug L.A."/>
            <person name="Burstein D."/>
            <person name="Emerson J.B."/>
            <person name="Thomas B.C."/>
            <person name="Banfield J.F."/>
        </authorList>
    </citation>
    <scope>NUCLEOTIDE SEQUENCE [LARGE SCALE GENOMIC DNA]</scope>
    <source>
        <strain evidence="3">CG2_30_33_16</strain>
    </source>
</reference>
<name>A0A1J5HMR3_9BACT</name>
<protein>
    <recommendedName>
        <fullName evidence="2">VanZ-like domain-containing protein</fullName>
    </recommendedName>
</protein>
<keyword evidence="1" id="KW-1133">Transmembrane helix</keyword>
<dbReference type="NCBIfam" id="NF037970">
    <property type="entry name" value="vanZ_1"/>
    <property type="match status" value="1"/>
</dbReference>
<feature type="transmembrane region" description="Helical" evidence="1">
    <location>
        <begin position="36"/>
        <end position="61"/>
    </location>
</feature>
<dbReference type="Pfam" id="PF04892">
    <property type="entry name" value="VanZ"/>
    <property type="match status" value="1"/>
</dbReference>
<sequence length="132" mass="15720">MVLKRIFSHYLPVCSWMILIFYFSSQQKISVSPTFILNFILFKSLHVIEYAILFALWCWAIANKKNFFTQETYLWAGITTLMYAVFDEIHQTFIPTREGTMRDVAIDGIGIIIMYMFINQKNIKQMIKKIWQ</sequence>
<dbReference type="Proteomes" id="UP000183758">
    <property type="component" value="Unassembled WGS sequence"/>
</dbReference>
<feature type="domain" description="VanZ-like" evidence="2">
    <location>
        <begin position="13"/>
        <end position="118"/>
    </location>
</feature>
<evidence type="ECO:0000256" key="1">
    <source>
        <dbReference type="SAM" id="Phobius"/>
    </source>
</evidence>
<keyword evidence="1" id="KW-0472">Membrane</keyword>
<proteinExistence type="predicted"/>
<feature type="transmembrane region" description="Helical" evidence="1">
    <location>
        <begin position="7"/>
        <end position="24"/>
    </location>
</feature>
<accession>A0A1J5HMR3</accession>
<dbReference type="InterPro" id="IPR006976">
    <property type="entry name" value="VanZ-like"/>
</dbReference>